<dbReference type="InterPro" id="IPR014001">
    <property type="entry name" value="Helicase_ATP-bd"/>
</dbReference>
<evidence type="ECO:0000256" key="6">
    <source>
        <dbReference type="ARBA" id="ARBA00023125"/>
    </source>
</evidence>
<keyword evidence="4" id="KW-0347">Helicase</keyword>
<evidence type="ECO:0000256" key="3">
    <source>
        <dbReference type="ARBA" id="ARBA00022801"/>
    </source>
</evidence>
<keyword evidence="2" id="KW-0547">Nucleotide-binding</keyword>
<dbReference type="PROSITE" id="PS51192">
    <property type="entry name" value="HELICASE_ATP_BIND_1"/>
    <property type="match status" value="1"/>
</dbReference>
<feature type="domain" description="Helicase ATP-binding" evidence="10">
    <location>
        <begin position="126"/>
        <end position="288"/>
    </location>
</feature>
<evidence type="ECO:0000256" key="7">
    <source>
        <dbReference type="ARBA" id="ARBA00023235"/>
    </source>
</evidence>
<comment type="similarity">
    <text evidence="1">Belongs to the helicase family. RecQ subfamily.</text>
</comment>
<dbReference type="SUPFAM" id="SSF52540">
    <property type="entry name" value="P-loop containing nucleoside triphosphate hydrolases"/>
    <property type="match status" value="2"/>
</dbReference>
<dbReference type="Pfam" id="PF00271">
    <property type="entry name" value="Helicase_C"/>
    <property type="match status" value="1"/>
</dbReference>
<evidence type="ECO:0000256" key="1">
    <source>
        <dbReference type="ARBA" id="ARBA00005446"/>
    </source>
</evidence>
<dbReference type="AlphaFoldDB" id="A0A9P7KIN0"/>
<dbReference type="NCBIfam" id="TIGR00614">
    <property type="entry name" value="recQ_fam"/>
    <property type="match status" value="1"/>
</dbReference>
<evidence type="ECO:0000256" key="8">
    <source>
        <dbReference type="ARBA" id="ARBA00034617"/>
    </source>
</evidence>
<dbReference type="PANTHER" id="PTHR13710">
    <property type="entry name" value="DNA HELICASE RECQ FAMILY MEMBER"/>
    <property type="match status" value="1"/>
</dbReference>
<evidence type="ECO:0000259" key="10">
    <source>
        <dbReference type="PROSITE" id="PS51192"/>
    </source>
</evidence>
<keyword evidence="6" id="KW-0238">DNA-binding</keyword>
<dbReference type="InterPro" id="IPR011545">
    <property type="entry name" value="DEAD/DEAH_box_helicase_dom"/>
</dbReference>
<dbReference type="InterPro" id="IPR004589">
    <property type="entry name" value="DNA_helicase_ATP-dep_RecQ"/>
</dbReference>
<sequence>MAPSNDRIDSDDLDEIIAGWSSYQATEDTNITSGGISEYADASPAYQEELETELAYMDAEIAKNEALVARQKAERQKISNDLKESQIVLRNINYSSQEFNWKDKLKTTMKAVFGIESFHLCQEGVCNANMDRRDIVCIMPTGGGKSLTYQLPALLQPGCTLVISPLISLINDQLLNLKDAKVEAAKLTGDTPEEESLRVIQVLRDMATKNVDGDGQIKLCYVTPEKIAKNFAFVKDLQNLAAASQLDYEQLNRLRELFPHVPIMALSATCPPKVLEHICKTLRLKDVVDGNERTVLFTAPLYRKNLHYKIVQKPDTRDEVIKTMANYITTHHPDDCGIVYCRTQKDTETVAKGLEEYSKNKIKAGIYHADRSESQKEEVHNAWRDGEMKVVCATVGK</sequence>
<dbReference type="GO" id="GO:0005737">
    <property type="term" value="C:cytoplasm"/>
    <property type="evidence" value="ECO:0007669"/>
    <property type="project" value="TreeGrafter"/>
</dbReference>
<evidence type="ECO:0000313" key="12">
    <source>
        <dbReference type="Proteomes" id="UP000717328"/>
    </source>
</evidence>
<dbReference type="EMBL" id="JABCKI010000195">
    <property type="protein sequence ID" value="KAG5651808.1"/>
    <property type="molecule type" value="Genomic_DNA"/>
</dbReference>
<dbReference type="SMART" id="SM00487">
    <property type="entry name" value="DEXDc"/>
    <property type="match status" value="1"/>
</dbReference>
<evidence type="ECO:0000256" key="9">
    <source>
        <dbReference type="ARBA" id="ARBA00034808"/>
    </source>
</evidence>
<evidence type="ECO:0000256" key="2">
    <source>
        <dbReference type="ARBA" id="ARBA00022741"/>
    </source>
</evidence>
<comment type="catalytic activity">
    <reaction evidence="8">
        <text>Couples ATP hydrolysis with the unwinding of duplex DNA by translocating in the 3'-5' direction.</text>
        <dbReference type="EC" id="5.6.2.4"/>
    </reaction>
</comment>
<dbReference type="GO" id="GO:0016787">
    <property type="term" value="F:hydrolase activity"/>
    <property type="evidence" value="ECO:0007669"/>
    <property type="project" value="UniProtKB-KW"/>
</dbReference>
<dbReference type="GO" id="GO:0000724">
    <property type="term" value="P:double-strand break repair via homologous recombination"/>
    <property type="evidence" value="ECO:0007669"/>
    <property type="project" value="TreeGrafter"/>
</dbReference>
<comment type="caution">
    <text evidence="11">The sequence shown here is derived from an EMBL/GenBank/DDBJ whole genome shotgun (WGS) entry which is preliminary data.</text>
</comment>
<proteinExistence type="inferred from homology"/>
<dbReference type="InterPro" id="IPR001650">
    <property type="entry name" value="Helicase_C-like"/>
</dbReference>
<evidence type="ECO:0000256" key="5">
    <source>
        <dbReference type="ARBA" id="ARBA00022840"/>
    </source>
</evidence>
<keyword evidence="7" id="KW-0413">Isomerase</keyword>
<evidence type="ECO:0000313" key="11">
    <source>
        <dbReference type="EMBL" id="KAG5651808.1"/>
    </source>
</evidence>
<evidence type="ECO:0000256" key="4">
    <source>
        <dbReference type="ARBA" id="ARBA00022806"/>
    </source>
</evidence>
<dbReference type="GO" id="GO:0009378">
    <property type="term" value="F:four-way junction helicase activity"/>
    <property type="evidence" value="ECO:0007669"/>
    <property type="project" value="TreeGrafter"/>
</dbReference>
<gene>
    <name evidence="11" type="ORF">H0H81_007331</name>
</gene>
<dbReference type="GO" id="GO:0043138">
    <property type="term" value="F:3'-5' DNA helicase activity"/>
    <property type="evidence" value="ECO:0007669"/>
    <property type="project" value="UniProtKB-EC"/>
</dbReference>
<reference evidence="11" key="2">
    <citation type="submission" date="2021-10" db="EMBL/GenBank/DDBJ databases">
        <title>Phylogenomics reveals ancestral predisposition of the termite-cultivated fungus Termitomyces towards a domesticated lifestyle.</title>
        <authorList>
            <person name="Auxier B."/>
            <person name="Grum-Grzhimaylo A."/>
            <person name="Cardenas M.E."/>
            <person name="Lodge J.D."/>
            <person name="Laessoe T."/>
            <person name="Pedersen O."/>
            <person name="Smith M.E."/>
            <person name="Kuyper T.W."/>
            <person name="Franco-Molano E.A."/>
            <person name="Baroni T.J."/>
            <person name="Aanen D.K."/>
        </authorList>
    </citation>
    <scope>NUCLEOTIDE SEQUENCE</scope>
    <source>
        <strain evidence="11">D49</strain>
    </source>
</reference>
<organism evidence="11 12">
    <name type="scientific">Sphagnurus paluster</name>
    <dbReference type="NCBI Taxonomy" id="117069"/>
    <lineage>
        <taxon>Eukaryota</taxon>
        <taxon>Fungi</taxon>
        <taxon>Dikarya</taxon>
        <taxon>Basidiomycota</taxon>
        <taxon>Agaricomycotina</taxon>
        <taxon>Agaricomycetes</taxon>
        <taxon>Agaricomycetidae</taxon>
        <taxon>Agaricales</taxon>
        <taxon>Tricholomatineae</taxon>
        <taxon>Lyophyllaceae</taxon>
        <taxon>Sphagnurus</taxon>
    </lineage>
</organism>
<keyword evidence="12" id="KW-1185">Reference proteome</keyword>
<dbReference type="Pfam" id="PF00270">
    <property type="entry name" value="DEAD"/>
    <property type="match status" value="1"/>
</dbReference>
<dbReference type="InterPro" id="IPR027417">
    <property type="entry name" value="P-loop_NTPase"/>
</dbReference>
<dbReference type="Gene3D" id="3.40.50.300">
    <property type="entry name" value="P-loop containing nucleotide triphosphate hydrolases"/>
    <property type="match status" value="2"/>
</dbReference>
<protein>
    <recommendedName>
        <fullName evidence="9">DNA 3'-5' helicase</fullName>
        <ecNumber evidence="9">5.6.2.4</ecNumber>
    </recommendedName>
</protein>
<name>A0A9P7KIN0_9AGAR</name>
<keyword evidence="5" id="KW-0067">ATP-binding</keyword>
<keyword evidence="3" id="KW-0378">Hydrolase</keyword>
<dbReference type="PANTHER" id="PTHR13710:SF105">
    <property type="entry name" value="ATP-DEPENDENT DNA HELICASE Q1"/>
    <property type="match status" value="1"/>
</dbReference>
<dbReference type="EC" id="5.6.2.4" evidence="9"/>
<dbReference type="OrthoDB" id="10261556at2759"/>
<dbReference type="Proteomes" id="UP000717328">
    <property type="component" value="Unassembled WGS sequence"/>
</dbReference>
<dbReference type="GO" id="GO:0005694">
    <property type="term" value="C:chromosome"/>
    <property type="evidence" value="ECO:0007669"/>
    <property type="project" value="TreeGrafter"/>
</dbReference>
<accession>A0A9P7KIN0</accession>
<dbReference type="GO" id="GO:0003677">
    <property type="term" value="F:DNA binding"/>
    <property type="evidence" value="ECO:0007669"/>
    <property type="project" value="UniProtKB-KW"/>
</dbReference>
<dbReference type="GO" id="GO:0005524">
    <property type="term" value="F:ATP binding"/>
    <property type="evidence" value="ECO:0007669"/>
    <property type="project" value="UniProtKB-KW"/>
</dbReference>
<reference evidence="11" key="1">
    <citation type="submission" date="2021-02" db="EMBL/GenBank/DDBJ databases">
        <authorList>
            <person name="Nieuwenhuis M."/>
            <person name="Van De Peppel L.J.J."/>
        </authorList>
    </citation>
    <scope>NUCLEOTIDE SEQUENCE</scope>
    <source>
        <strain evidence="11">D49</strain>
    </source>
</reference>